<gene>
    <name evidence="1" type="ORF">G4223_11925</name>
</gene>
<name>A0A7C9QUA7_9PROT</name>
<dbReference type="AlphaFoldDB" id="A0A7C9QUA7"/>
<evidence type="ECO:0000313" key="2">
    <source>
        <dbReference type="Proteomes" id="UP000480684"/>
    </source>
</evidence>
<sequence>MGCVYQPEGSENRCRSCRYWFERCCHALALMEPVEQRSHCRHFVNERTTPTPLLETASW</sequence>
<organism evidence="1 2">
    <name type="scientific">Magnetospirillum aberrantis SpK</name>
    <dbReference type="NCBI Taxonomy" id="908842"/>
    <lineage>
        <taxon>Bacteria</taxon>
        <taxon>Pseudomonadati</taxon>
        <taxon>Pseudomonadota</taxon>
        <taxon>Alphaproteobacteria</taxon>
        <taxon>Rhodospirillales</taxon>
        <taxon>Rhodospirillaceae</taxon>
        <taxon>Magnetospirillum</taxon>
    </lineage>
</organism>
<reference evidence="1 2" key="1">
    <citation type="submission" date="2020-02" db="EMBL/GenBank/DDBJ databases">
        <authorList>
            <person name="Dziuba M."/>
            <person name="Kuznetsov B."/>
            <person name="Mardanov A."/>
            <person name="Ravin N."/>
            <person name="Grouzdev D."/>
        </authorList>
    </citation>
    <scope>NUCLEOTIDE SEQUENCE [LARGE SCALE GENOMIC DNA]</scope>
    <source>
        <strain evidence="1 2">SpK</strain>
    </source>
</reference>
<dbReference type="Proteomes" id="UP000480684">
    <property type="component" value="Unassembled WGS sequence"/>
</dbReference>
<evidence type="ECO:0000313" key="1">
    <source>
        <dbReference type="EMBL" id="NFV80818.1"/>
    </source>
</evidence>
<protein>
    <submittedName>
        <fullName evidence="1">Uncharacterized protein</fullName>
    </submittedName>
</protein>
<accession>A0A7C9QUA7</accession>
<dbReference type="RefSeq" id="WP_163679748.1">
    <property type="nucleotide sequence ID" value="NZ_JAAIYP010000038.1"/>
</dbReference>
<comment type="caution">
    <text evidence="1">The sequence shown here is derived from an EMBL/GenBank/DDBJ whole genome shotgun (WGS) entry which is preliminary data.</text>
</comment>
<proteinExistence type="predicted"/>
<keyword evidence="2" id="KW-1185">Reference proteome</keyword>
<dbReference type="EMBL" id="JAAIYP010000038">
    <property type="protein sequence ID" value="NFV80818.1"/>
    <property type="molecule type" value="Genomic_DNA"/>
</dbReference>